<gene>
    <name evidence="3" type="ORF">ACIB24_06940</name>
</gene>
<protein>
    <submittedName>
        <fullName evidence="3">MsnO8 family LLM class oxidoreductase</fullName>
        <ecNumber evidence="3">1.-.-.-</ecNumber>
    </submittedName>
</protein>
<dbReference type="Proteomes" id="UP001612915">
    <property type="component" value="Unassembled WGS sequence"/>
</dbReference>
<proteinExistence type="predicted"/>
<dbReference type="InterPro" id="IPR011251">
    <property type="entry name" value="Luciferase-like_dom"/>
</dbReference>
<name>A0ABW8AKA6_9ACTN</name>
<dbReference type="CDD" id="cd00347">
    <property type="entry name" value="Flavin_utilizing_monoxygenases"/>
    <property type="match status" value="1"/>
</dbReference>
<dbReference type="Pfam" id="PF00296">
    <property type="entry name" value="Bac_luciferase"/>
    <property type="match status" value="1"/>
</dbReference>
<dbReference type="PANTHER" id="PTHR30137">
    <property type="entry name" value="LUCIFERASE-LIKE MONOOXYGENASE"/>
    <property type="match status" value="1"/>
</dbReference>
<dbReference type="InterPro" id="IPR050766">
    <property type="entry name" value="Bact_Lucif_Oxidored"/>
</dbReference>
<dbReference type="PANTHER" id="PTHR30137:SF6">
    <property type="entry name" value="LUCIFERASE-LIKE MONOOXYGENASE"/>
    <property type="match status" value="1"/>
</dbReference>
<keyword evidence="3" id="KW-0560">Oxidoreductase</keyword>
<dbReference type="Gene3D" id="3.20.20.30">
    <property type="entry name" value="Luciferase-like domain"/>
    <property type="match status" value="1"/>
</dbReference>
<keyword evidence="4" id="KW-1185">Reference proteome</keyword>
<dbReference type="InterPro" id="IPR019949">
    <property type="entry name" value="CmoO-like"/>
</dbReference>
<evidence type="ECO:0000256" key="1">
    <source>
        <dbReference type="ARBA" id="ARBA00007789"/>
    </source>
</evidence>
<dbReference type="InterPro" id="IPR036661">
    <property type="entry name" value="Luciferase-like_sf"/>
</dbReference>
<dbReference type="RefSeq" id="WP_398277219.1">
    <property type="nucleotide sequence ID" value="NZ_JBITLV010000002.1"/>
</dbReference>
<evidence type="ECO:0000313" key="3">
    <source>
        <dbReference type="EMBL" id="MFI7586794.1"/>
    </source>
</evidence>
<dbReference type="NCBIfam" id="TIGR03558">
    <property type="entry name" value="oxido_grp_1"/>
    <property type="match status" value="1"/>
</dbReference>
<dbReference type="EC" id="1.-.-.-" evidence="3"/>
<evidence type="ECO:0000313" key="4">
    <source>
        <dbReference type="Proteomes" id="UP001612915"/>
    </source>
</evidence>
<comment type="similarity">
    <text evidence="1">To bacterial alkanal monooxygenase alpha and beta chains.</text>
</comment>
<dbReference type="EMBL" id="JBITLV010000002">
    <property type="protein sequence ID" value="MFI7586794.1"/>
    <property type="molecule type" value="Genomic_DNA"/>
</dbReference>
<organism evidence="3 4">
    <name type="scientific">Spongisporangium articulatum</name>
    <dbReference type="NCBI Taxonomy" id="3362603"/>
    <lineage>
        <taxon>Bacteria</taxon>
        <taxon>Bacillati</taxon>
        <taxon>Actinomycetota</taxon>
        <taxon>Actinomycetes</taxon>
        <taxon>Kineosporiales</taxon>
        <taxon>Kineosporiaceae</taxon>
        <taxon>Spongisporangium</taxon>
    </lineage>
</organism>
<feature type="domain" description="Luciferase-like" evidence="2">
    <location>
        <begin position="1"/>
        <end position="305"/>
    </location>
</feature>
<reference evidence="3 4" key="1">
    <citation type="submission" date="2024-10" db="EMBL/GenBank/DDBJ databases">
        <title>The Natural Products Discovery Center: Release of the First 8490 Sequenced Strains for Exploring Actinobacteria Biosynthetic Diversity.</title>
        <authorList>
            <person name="Kalkreuter E."/>
            <person name="Kautsar S.A."/>
            <person name="Yang D."/>
            <person name="Bader C.D."/>
            <person name="Teijaro C.N."/>
            <person name="Fluegel L."/>
            <person name="Davis C.M."/>
            <person name="Simpson J.R."/>
            <person name="Lauterbach L."/>
            <person name="Steele A.D."/>
            <person name="Gui C."/>
            <person name="Meng S."/>
            <person name="Li G."/>
            <person name="Viehrig K."/>
            <person name="Ye F."/>
            <person name="Su P."/>
            <person name="Kiefer A.F."/>
            <person name="Nichols A."/>
            <person name="Cepeda A.J."/>
            <person name="Yan W."/>
            <person name="Fan B."/>
            <person name="Jiang Y."/>
            <person name="Adhikari A."/>
            <person name="Zheng C.-J."/>
            <person name="Schuster L."/>
            <person name="Cowan T.M."/>
            <person name="Smanski M.J."/>
            <person name="Chevrette M.G."/>
            <person name="De Carvalho L.P.S."/>
            <person name="Shen B."/>
        </authorList>
    </citation>
    <scope>NUCLEOTIDE SEQUENCE [LARGE SCALE GENOMIC DNA]</scope>
    <source>
        <strain evidence="3 4">NPDC049639</strain>
    </source>
</reference>
<comment type="caution">
    <text evidence="3">The sequence shown here is derived from an EMBL/GenBank/DDBJ whole genome shotgun (WGS) entry which is preliminary data.</text>
</comment>
<accession>A0ABW8AKA6</accession>
<dbReference type="GO" id="GO:0016491">
    <property type="term" value="F:oxidoreductase activity"/>
    <property type="evidence" value="ECO:0007669"/>
    <property type="project" value="UniProtKB-KW"/>
</dbReference>
<dbReference type="SUPFAM" id="SSF51679">
    <property type="entry name" value="Bacterial luciferase-like"/>
    <property type="match status" value="1"/>
</dbReference>
<sequence length="345" mass="36193">MKLSVLDLISVRTGQSTSDALAATLALARRADDLGVHRYWVAEHHNMPAVASTNPPVIIAMIAGATRNLRVGSGGVMLPNHPPLVIAEQFALLEAMAPGRIDLGIGRAPGSDPVVTAVLGASGRAGQVDTFPRDVRLVAEAMSAAGAPVQLADGREYTLRATPAATGVPQIWLLGSSDYSARLAGTLGLPYVFASHFFAGAGTADALSIYRDTFEPSEAYPEPTVLVTVNAVTADSAEEAQQLALPALRQMARIRTGGPMRPVETVEEAAAAPTTPAEARMIEEMGRAWVIDEPSAAASRIRDLAGTFGADEVMISQVAGGREADDPQRYPARERSLELLVKALA</sequence>
<evidence type="ECO:0000259" key="2">
    <source>
        <dbReference type="Pfam" id="PF00296"/>
    </source>
</evidence>